<sequence length="58" mass="5731">AIVVQAPSGIALRVTLAVAEPVQLAVGLASSQRVVAGVGIFIAHLRAVVPNAGCNAVD</sequence>
<dbReference type="EMBL" id="BRXZ01006539">
    <property type="protein sequence ID" value="GMH62198.1"/>
    <property type="molecule type" value="Genomic_DNA"/>
</dbReference>
<protein>
    <submittedName>
        <fullName evidence="1">Uncharacterized protein</fullName>
    </submittedName>
</protein>
<evidence type="ECO:0000313" key="1">
    <source>
        <dbReference type="EMBL" id="GMH62198.1"/>
    </source>
</evidence>
<feature type="non-terminal residue" evidence="1">
    <location>
        <position position="1"/>
    </location>
</feature>
<organism evidence="1 2">
    <name type="scientific">Triparma retinervis</name>
    <dbReference type="NCBI Taxonomy" id="2557542"/>
    <lineage>
        <taxon>Eukaryota</taxon>
        <taxon>Sar</taxon>
        <taxon>Stramenopiles</taxon>
        <taxon>Ochrophyta</taxon>
        <taxon>Bolidophyceae</taxon>
        <taxon>Parmales</taxon>
        <taxon>Triparmaceae</taxon>
        <taxon>Triparma</taxon>
    </lineage>
</organism>
<name>A0A9W7A3W3_9STRA</name>
<accession>A0A9W7A3W3</accession>
<keyword evidence="2" id="KW-1185">Reference proteome</keyword>
<evidence type="ECO:0000313" key="2">
    <source>
        <dbReference type="Proteomes" id="UP001165082"/>
    </source>
</evidence>
<reference evidence="1" key="1">
    <citation type="submission" date="2022-07" db="EMBL/GenBank/DDBJ databases">
        <title>Genome analysis of Parmales, a sister group of diatoms, reveals the evolutionary specialization of diatoms from phago-mixotrophs to photoautotrophs.</title>
        <authorList>
            <person name="Ban H."/>
            <person name="Sato S."/>
            <person name="Yoshikawa S."/>
            <person name="Kazumasa Y."/>
            <person name="Nakamura Y."/>
            <person name="Ichinomiya M."/>
            <person name="Saitoh K."/>
            <person name="Sato N."/>
            <person name="Blanc-Mathieu R."/>
            <person name="Endo H."/>
            <person name="Kuwata A."/>
            <person name="Ogata H."/>
        </authorList>
    </citation>
    <scope>NUCLEOTIDE SEQUENCE</scope>
</reference>
<dbReference type="Proteomes" id="UP001165082">
    <property type="component" value="Unassembled WGS sequence"/>
</dbReference>
<comment type="caution">
    <text evidence="1">The sequence shown here is derived from an EMBL/GenBank/DDBJ whole genome shotgun (WGS) entry which is preliminary data.</text>
</comment>
<gene>
    <name evidence="1" type="ORF">TrRE_jg1366</name>
</gene>
<proteinExistence type="predicted"/>
<dbReference type="AlphaFoldDB" id="A0A9W7A3W3"/>